<protein>
    <recommendedName>
        <fullName evidence="1">SH2 domain-containing protein</fullName>
    </recommendedName>
</protein>
<dbReference type="Pfam" id="PF23205">
    <property type="entry name" value="DUF7063"/>
    <property type="match status" value="2"/>
</dbReference>
<accession>A0A085N608</accession>
<feature type="domain" description="SH2" evidence="1">
    <location>
        <begin position="540"/>
        <end position="628"/>
    </location>
</feature>
<dbReference type="AlphaFoldDB" id="A0A085N608"/>
<evidence type="ECO:0000259" key="1">
    <source>
        <dbReference type="SMART" id="SM00252"/>
    </source>
</evidence>
<dbReference type="InterPro" id="IPR000980">
    <property type="entry name" value="SH2"/>
</dbReference>
<dbReference type="EMBL" id="KL367548">
    <property type="protein sequence ID" value="KFD64904.1"/>
    <property type="molecule type" value="Genomic_DNA"/>
</dbReference>
<dbReference type="Proteomes" id="UP000030758">
    <property type="component" value="Unassembled WGS sequence"/>
</dbReference>
<dbReference type="CDD" id="cd00173">
    <property type="entry name" value="SH2"/>
    <property type="match status" value="1"/>
</dbReference>
<dbReference type="SUPFAM" id="SSF55550">
    <property type="entry name" value="SH2 domain"/>
    <property type="match status" value="3"/>
</dbReference>
<gene>
    <name evidence="2" type="ORF">M514_04514</name>
</gene>
<feature type="domain" description="SH2" evidence="1">
    <location>
        <begin position="414"/>
        <end position="501"/>
    </location>
</feature>
<organism evidence="2">
    <name type="scientific">Trichuris suis</name>
    <name type="common">pig whipworm</name>
    <dbReference type="NCBI Taxonomy" id="68888"/>
    <lineage>
        <taxon>Eukaryota</taxon>
        <taxon>Metazoa</taxon>
        <taxon>Ecdysozoa</taxon>
        <taxon>Nematoda</taxon>
        <taxon>Enoplea</taxon>
        <taxon>Dorylaimia</taxon>
        <taxon>Trichinellida</taxon>
        <taxon>Trichuridae</taxon>
        <taxon>Trichuris</taxon>
    </lineage>
</organism>
<proteinExistence type="predicted"/>
<name>A0A085N608_9BILA</name>
<dbReference type="Gene3D" id="3.30.505.10">
    <property type="entry name" value="SH2 domain"/>
    <property type="match status" value="3"/>
</dbReference>
<dbReference type="Pfam" id="PF23638">
    <property type="entry name" value="DUF7145"/>
    <property type="match status" value="2"/>
</dbReference>
<reference evidence="2" key="1">
    <citation type="journal article" date="2014" name="Nat. Genet.">
        <title>Genome and transcriptome of the porcine whipworm Trichuris suis.</title>
        <authorList>
            <person name="Jex A.R."/>
            <person name="Nejsum P."/>
            <person name="Schwarz E.M."/>
            <person name="Hu L."/>
            <person name="Young N.D."/>
            <person name="Hall R.S."/>
            <person name="Korhonen P.K."/>
            <person name="Liao S."/>
            <person name="Thamsborg S."/>
            <person name="Xia J."/>
            <person name="Xu P."/>
            <person name="Wang S."/>
            <person name="Scheerlinck J.P."/>
            <person name="Hofmann A."/>
            <person name="Sternberg P.W."/>
            <person name="Wang J."/>
            <person name="Gasser R.B."/>
        </authorList>
    </citation>
    <scope>NUCLEOTIDE SEQUENCE [LARGE SCALE GENOMIC DNA]</scope>
    <source>
        <strain evidence="2">DCEP-RM93F</strain>
    </source>
</reference>
<sequence>MTEKKPGLGVINVVEKYSSETLVKQGILTNVEDKEVPVKKIDTLNENEAVSLDQVIKKGAAKRSASSHTGKENFVEKTTSAQEVEKHSKLVYRRNIEEYITLNETSNQSAFFSDAESTRTSPLFARQVFSSSVSPLMEMEPVYLNISVPLCKLPYYHYRKYPEELAEKLTCKGDYLVFLNLNDHSEPTLCARDETNNIQMVPIENDSKGYFILHPEDSREKFTTIGKLIHFYAAENLGVQKSTDSPCYLRRPVFDPEYQAPLLLEKSSKMDTWAYFHPIGFPLKSIASALTRNGDYVLFGKEGNPNSHRFVVRWEEYLYILQFRPNKQGRWTLPRVEEDEPTEMVESLDQLIKSCARARAIVHGICFVKPIKIGQLAARKIIEVLPNEIKKEMGQLEREGVAQPRMAPRPLHALPTYFGRLSFAQAVLNLQRSGEYLLYTNVHTKKLTLAVCWITENETTVYSVHITKSQEGFFQVKHTDAAQKFGTVDELINYYEASHQPIQVLDGGENLRHEICLLKPVQRRSLCREYSLFEDDDKRFLWCHERIGKKKALELLKNSGDYLFRRSKDERLIVTVRWNDKCYDLKLKPVRRHKREEYELPKYDDAEPTEYATDIFDFVKSAVTSQMQLNGMVLKNCILPLQV</sequence>
<dbReference type="OrthoDB" id="5914200at2759"/>
<dbReference type="InterPro" id="IPR055491">
    <property type="entry name" value="DUF7063"/>
</dbReference>
<dbReference type="SMART" id="SM00252">
    <property type="entry name" value="SH2"/>
    <property type="match status" value="2"/>
</dbReference>
<evidence type="ECO:0000313" key="2">
    <source>
        <dbReference type="EMBL" id="KFD64904.1"/>
    </source>
</evidence>
<dbReference type="InterPro" id="IPR055569">
    <property type="entry name" value="DUF7145"/>
</dbReference>
<dbReference type="InterPro" id="IPR036860">
    <property type="entry name" value="SH2_dom_sf"/>
</dbReference>